<dbReference type="AlphaFoldDB" id="A0A9N8E3U8"/>
<accession>A0A9N8E3U8</accession>
<gene>
    <name evidence="3" type="ORF">SEMRO_632_G178650.1</name>
</gene>
<dbReference type="OrthoDB" id="444338at2759"/>
<comment type="caution">
    <text evidence="3">The sequence shown here is derived from an EMBL/GenBank/DDBJ whole genome shotgun (WGS) entry which is preliminary data.</text>
</comment>
<dbReference type="EMBL" id="CAICTM010000631">
    <property type="protein sequence ID" value="CAB9514102.1"/>
    <property type="molecule type" value="Genomic_DNA"/>
</dbReference>
<keyword evidence="4" id="KW-1185">Reference proteome</keyword>
<evidence type="ECO:0000313" key="3">
    <source>
        <dbReference type="EMBL" id="CAB9514102.1"/>
    </source>
</evidence>
<dbReference type="InterPro" id="IPR005552">
    <property type="entry name" value="Scramblase"/>
</dbReference>
<protein>
    <recommendedName>
        <fullName evidence="2">Phospholipid scramblase</fullName>
    </recommendedName>
</protein>
<dbReference type="Proteomes" id="UP001153069">
    <property type="component" value="Unassembled WGS sequence"/>
</dbReference>
<evidence type="ECO:0000256" key="2">
    <source>
        <dbReference type="RuleBase" id="RU363116"/>
    </source>
</evidence>
<dbReference type="PANTHER" id="PTHR23248:SF9">
    <property type="entry name" value="PHOSPHOLIPID SCRAMBLASE"/>
    <property type="match status" value="1"/>
</dbReference>
<comment type="similarity">
    <text evidence="1 2">Belongs to the phospholipid scramblase family.</text>
</comment>
<reference evidence="3" key="1">
    <citation type="submission" date="2020-06" db="EMBL/GenBank/DDBJ databases">
        <authorList>
            <consortium name="Plant Systems Biology data submission"/>
        </authorList>
    </citation>
    <scope>NUCLEOTIDE SEQUENCE</scope>
    <source>
        <strain evidence="3">D6</strain>
    </source>
</reference>
<evidence type="ECO:0000313" key="4">
    <source>
        <dbReference type="Proteomes" id="UP001153069"/>
    </source>
</evidence>
<sequence>MPETDPTLLDALHDTERLIIKQKVELLEAAANAAANAVGLDGLGAFGEMANEYNIYADDGGGGNHKFRVMETSDYCGFTGRVCCRPNHALKLHVFKPEDMETELMYMDRPCKCGGPCCCACADICQQEMKVYQGDLKSDGEPNPSHLIGHIQTPMMGGLLSPTLNVMEREGAEPFATITAEATCCIGGMCCDHTFKVEDANGNYMGKIVKERPEGLAQVAKELGTDADNFTLYLNKDLDVQKKANMLAALHLIDYWLFEDEGDLNVDLVNQECTCKCCDLYCCGAVCPCSCNCGGGDSDDSGS</sequence>
<name>A0A9N8E3U8_9STRA</name>
<dbReference type="GO" id="GO:0005886">
    <property type="term" value="C:plasma membrane"/>
    <property type="evidence" value="ECO:0007669"/>
    <property type="project" value="TreeGrafter"/>
</dbReference>
<proteinExistence type="inferred from homology"/>
<evidence type="ECO:0000256" key="1">
    <source>
        <dbReference type="ARBA" id="ARBA00005350"/>
    </source>
</evidence>
<dbReference type="PANTHER" id="PTHR23248">
    <property type="entry name" value="PHOSPHOLIPID SCRAMBLASE-RELATED"/>
    <property type="match status" value="1"/>
</dbReference>
<organism evidence="3 4">
    <name type="scientific">Seminavis robusta</name>
    <dbReference type="NCBI Taxonomy" id="568900"/>
    <lineage>
        <taxon>Eukaryota</taxon>
        <taxon>Sar</taxon>
        <taxon>Stramenopiles</taxon>
        <taxon>Ochrophyta</taxon>
        <taxon>Bacillariophyta</taxon>
        <taxon>Bacillariophyceae</taxon>
        <taxon>Bacillariophycidae</taxon>
        <taxon>Naviculales</taxon>
        <taxon>Naviculaceae</taxon>
        <taxon>Seminavis</taxon>
    </lineage>
</organism>
<dbReference type="Pfam" id="PF03803">
    <property type="entry name" value="Scramblase"/>
    <property type="match status" value="1"/>
</dbReference>
<dbReference type="GO" id="GO:0017128">
    <property type="term" value="F:phospholipid scramblase activity"/>
    <property type="evidence" value="ECO:0007669"/>
    <property type="project" value="InterPro"/>
</dbReference>